<dbReference type="GO" id="GO:0005829">
    <property type="term" value="C:cytosol"/>
    <property type="evidence" value="ECO:0007669"/>
    <property type="project" value="TreeGrafter"/>
</dbReference>
<dbReference type="InterPro" id="IPR050571">
    <property type="entry name" value="Class-IV_PLP-Dep_Aminotrnsfr"/>
</dbReference>
<evidence type="ECO:0000256" key="17">
    <source>
        <dbReference type="RuleBase" id="RU364094"/>
    </source>
</evidence>
<dbReference type="UniPathway" id="UPA00049">
    <property type="reaction ID" value="UER00062"/>
</dbReference>
<keyword evidence="11 17" id="KW-0100">Branched-chain amino acid biosynthesis</keyword>
<evidence type="ECO:0000256" key="4">
    <source>
        <dbReference type="ARBA" id="ARBA00004931"/>
    </source>
</evidence>
<comment type="caution">
    <text evidence="18">The sequence shown here is derived from an EMBL/GenBank/DDBJ whole genome shotgun (WGS) entry which is preliminary data.</text>
</comment>
<evidence type="ECO:0000313" key="19">
    <source>
        <dbReference type="Proteomes" id="UP000295210"/>
    </source>
</evidence>
<evidence type="ECO:0000256" key="7">
    <source>
        <dbReference type="ARBA" id="ARBA00022576"/>
    </source>
</evidence>
<dbReference type="InterPro" id="IPR018300">
    <property type="entry name" value="Aminotrans_IV_CS"/>
</dbReference>
<dbReference type="NCBIfam" id="NF005146">
    <property type="entry name" value="PRK06606.1"/>
    <property type="match status" value="1"/>
</dbReference>
<comment type="similarity">
    <text evidence="6 15">Belongs to the class-IV pyridoxal-phosphate-dependent aminotransferase family.</text>
</comment>
<name>A0A4R1L5Y6_9BACT</name>
<keyword evidence="9 17" id="KW-0808">Transferase</keyword>
<dbReference type="InterPro" id="IPR043131">
    <property type="entry name" value="BCAT-like_N"/>
</dbReference>
<dbReference type="GO" id="GO:0009098">
    <property type="term" value="P:L-leucine biosynthetic process"/>
    <property type="evidence" value="ECO:0007669"/>
    <property type="project" value="UniProtKB-UniPathway"/>
</dbReference>
<dbReference type="GO" id="GO:0052654">
    <property type="term" value="F:L-leucine-2-oxoglutarate transaminase activity"/>
    <property type="evidence" value="ECO:0007669"/>
    <property type="project" value="RHEA"/>
</dbReference>
<comment type="function">
    <text evidence="2 17">Acts on leucine, isoleucine and valine.</text>
</comment>
<dbReference type="GO" id="GO:0052655">
    <property type="term" value="F:L-valine-2-oxoglutarate transaminase activity"/>
    <property type="evidence" value="ECO:0007669"/>
    <property type="project" value="RHEA"/>
</dbReference>
<dbReference type="AlphaFoldDB" id="A0A4R1L5Y6"/>
<evidence type="ECO:0000256" key="6">
    <source>
        <dbReference type="ARBA" id="ARBA00009320"/>
    </source>
</evidence>
<comment type="cofactor">
    <cofactor evidence="1 16">
        <name>pyridoxal 5'-phosphate</name>
        <dbReference type="ChEBI" id="CHEBI:597326"/>
    </cofactor>
</comment>
<dbReference type="UniPathway" id="UPA00048">
    <property type="reaction ID" value="UER00073"/>
</dbReference>
<organism evidence="18 19">
    <name type="scientific">Acidipila rosea</name>
    <dbReference type="NCBI Taxonomy" id="768535"/>
    <lineage>
        <taxon>Bacteria</taxon>
        <taxon>Pseudomonadati</taxon>
        <taxon>Acidobacteriota</taxon>
        <taxon>Terriglobia</taxon>
        <taxon>Terriglobales</taxon>
        <taxon>Acidobacteriaceae</taxon>
        <taxon>Acidipila</taxon>
    </lineage>
</organism>
<dbReference type="InterPro" id="IPR036038">
    <property type="entry name" value="Aminotransferase-like"/>
</dbReference>
<dbReference type="FunFam" id="3.20.10.10:FF:000001">
    <property type="entry name" value="Branched-chain-amino-acid aminotransferase"/>
    <property type="match status" value="1"/>
</dbReference>
<comment type="pathway">
    <text evidence="3 17">Amino-acid biosynthesis; L-isoleucine biosynthesis; L-isoleucine from 2-oxobutanoate: step 4/4.</text>
</comment>
<evidence type="ECO:0000256" key="2">
    <source>
        <dbReference type="ARBA" id="ARBA00003109"/>
    </source>
</evidence>
<evidence type="ECO:0000256" key="15">
    <source>
        <dbReference type="RuleBase" id="RU004106"/>
    </source>
</evidence>
<comment type="catalytic activity">
    <reaction evidence="13 17">
        <text>L-isoleucine + 2-oxoglutarate = (S)-3-methyl-2-oxopentanoate + L-glutamate</text>
        <dbReference type="Rhea" id="RHEA:24801"/>
        <dbReference type="ChEBI" id="CHEBI:16810"/>
        <dbReference type="ChEBI" id="CHEBI:29985"/>
        <dbReference type="ChEBI" id="CHEBI:35146"/>
        <dbReference type="ChEBI" id="CHEBI:58045"/>
        <dbReference type="EC" id="2.6.1.42"/>
    </reaction>
</comment>
<dbReference type="PANTHER" id="PTHR42743:SF11">
    <property type="entry name" value="AMINODEOXYCHORISMATE LYASE"/>
    <property type="match status" value="1"/>
</dbReference>
<dbReference type="SUPFAM" id="SSF56752">
    <property type="entry name" value="D-aminoacid aminotransferase-like PLP-dependent enzymes"/>
    <property type="match status" value="1"/>
</dbReference>
<evidence type="ECO:0000256" key="16">
    <source>
        <dbReference type="RuleBase" id="RU004516"/>
    </source>
</evidence>
<evidence type="ECO:0000256" key="14">
    <source>
        <dbReference type="ARBA" id="ARBA00049229"/>
    </source>
</evidence>
<accession>A0A4R1L5Y6</accession>
<gene>
    <name evidence="17" type="primary">ilvE</name>
    <name evidence="18" type="ORF">C7378_2182</name>
</gene>
<keyword evidence="10 16" id="KW-0663">Pyridoxal phosphate</keyword>
<dbReference type="GO" id="GO:0009099">
    <property type="term" value="P:L-valine biosynthetic process"/>
    <property type="evidence" value="ECO:0007669"/>
    <property type="project" value="UniProtKB-UniPathway"/>
</dbReference>
<dbReference type="EC" id="2.6.1.42" evidence="17"/>
<dbReference type="GO" id="GO:0052656">
    <property type="term" value="F:L-isoleucine-2-oxoglutarate transaminase activity"/>
    <property type="evidence" value="ECO:0007669"/>
    <property type="project" value="RHEA"/>
</dbReference>
<evidence type="ECO:0000256" key="1">
    <source>
        <dbReference type="ARBA" id="ARBA00001933"/>
    </source>
</evidence>
<sequence length="313" mass="34212">MPIQPTSKIWHNGNLIPWEKATIHVMSHVVHYGSSVFEGIRCYGQPQGAAVFRLPEHMQRLIDSAKIYRMTLPYSLEQLCSATVDLIEANGIAPCYIRPIAIRGYGEIGVNPKGSPTEVYISNFPWGKYVPGDQGADVCISSWNRLAPNTMPSLAKAGANYMNSQLIRMEADINGYAEGIALDVNGYLSEGSGENLFIVRNGVLYTSPLANSVLSGITRDSVLTLARHFGIPVVEQAMPRELLYIADEAFFTGTAAEVTPIRSVDRIMVADGNPGPLTKQLADEFFGIANGLRPDRFGWLTPVKVNAEQPVTV</sequence>
<dbReference type="NCBIfam" id="TIGR01122">
    <property type="entry name" value="ilvE_I"/>
    <property type="match status" value="1"/>
</dbReference>
<dbReference type="EMBL" id="SMGK01000003">
    <property type="protein sequence ID" value="TCK72597.1"/>
    <property type="molecule type" value="Genomic_DNA"/>
</dbReference>
<comment type="pathway">
    <text evidence="5 17">Amino-acid biosynthesis; L-leucine biosynthesis; L-leucine from 3-methyl-2-oxobutanoate: step 4/4.</text>
</comment>
<dbReference type="PANTHER" id="PTHR42743">
    <property type="entry name" value="AMINO-ACID AMINOTRANSFERASE"/>
    <property type="match status" value="1"/>
</dbReference>
<evidence type="ECO:0000256" key="9">
    <source>
        <dbReference type="ARBA" id="ARBA00022679"/>
    </source>
</evidence>
<dbReference type="UniPathway" id="UPA00047">
    <property type="reaction ID" value="UER00058"/>
</dbReference>
<protein>
    <recommendedName>
        <fullName evidence="17">Branched-chain-amino-acid aminotransferase</fullName>
        <shortName evidence="17">BCAT</shortName>
        <ecNumber evidence="17">2.6.1.42</ecNumber>
    </recommendedName>
</protein>
<dbReference type="InterPro" id="IPR033939">
    <property type="entry name" value="BCAT_family"/>
</dbReference>
<evidence type="ECO:0000256" key="8">
    <source>
        <dbReference type="ARBA" id="ARBA00022605"/>
    </source>
</evidence>
<proteinExistence type="inferred from homology"/>
<comment type="pathway">
    <text evidence="4 17">Amino-acid biosynthesis; L-valine biosynthesis; L-valine from pyruvate: step 4/4.</text>
</comment>
<keyword evidence="8 17" id="KW-0028">Amino-acid biosynthesis</keyword>
<dbReference type="InterPro" id="IPR001544">
    <property type="entry name" value="Aminotrans_IV"/>
</dbReference>
<dbReference type="OrthoDB" id="9805628at2"/>
<evidence type="ECO:0000256" key="3">
    <source>
        <dbReference type="ARBA" id="ARBA00004824"/>
    </source>
</evidence>
<keyword evidence="19" id="KW-1185">Reference proteome</keyword>
<evidence type="ECO:0000256" key="10">
    <source>
        <dbReference type="ARBA" id="ARBA00022898"/>
    </source>
</evidence>
<evidence type="ECO:0000256" key="5">
    <source>
        <dbReference type="ARBA" id="ARBA00005072"/>
    </source>
</evidence>
<reference evidence="18 19" key="1">
    <citation type="submission" date="2019-03" db="EMBL/GenBank/DDBJ databases">
        <title>Genomic Encyclopedia of Type Strains, Phase IV (KMG-IV): sequencing the most valuable type-strain genomes for metagenomic binning, comparative biology and taxonomic classification.</title>
        <authorList>
            <person name="Goeker M."/>
        </authorList>
    </citation>
    <scope>NUCLEOTIDE SEQUENCE [LARGE SCALE GENOMIC DNA]</scope>
    <source>
        <strain evidence="18 19">DSM 103428</strain>
    </source>
</reference>
<comment type="catalytic activity">
    <reaction evidence="14 17">
        <text>L-leucine + 2-oxoglutarate = 4-methyl-2-oxopentanoate + L-glutamate</text>
        <dbReference type="Rhea" id="RHEA:18321"/>
        <dbReference type="ChEBI" id="CHEBI:16810"/>
        <dbReference type="ChEBI" id="CHEBI:17865"/>
        <dbReference type="ChEBI" id="CHEBI:29985"/>
        <dbReference type="ChEBI" id="CHEBI:57427"/>
        <dbReference type="EC" id="2.6.1.42"/>
    </reaction>
</comment>
<dbReference type="Gene3D" id="3.30.470.10">
    <property type="match status" value="1"/>
</dbReference>
<evidence type="ECO:0000256" key="13">
    <source>
        <dbReference type="ARBA" id="ARBA00048798"/>
    </source>
</evidence>
<dbReference type="InterPro" id="IPR005785">
    <property type="entry name" value="B_amino_transI"/>
</dbReference>
<dbReference type="Proteomes" id="UP000295210">
    <property type="component" value="Unassembled WGS sequence"/>
</dbReference>
<evidence type="ECO:0000313" key="18">
    <source>
        <dbReference type="EMBL" id="TCK72597.1"/>
    </source>
</evidence>
<comment type="catalytic activity">
    <reaction evidence="12 17">
        <text>L-valine + 2-oxoglutarate = 3-methyl-2-oxobutanoate + L-glutamate</text>
        <dbReference type="Rhea" id="RHEA:24813"/>
        <dbReference type="ChEBI" id="CHEBI:11851"/>
        <dbReference type="ChEBI" id="CHEBI:16810"/>
        <dbReference type="ChEBI" id="CHEBI:29985"/>
        <dbReference type="ChEBI" id="CHEBI:57762"/>
        <dbReference type="EC" id="2.6.1.42"/>
    </reaction>
</comment>
<dbReference type="Pfam" id="PF01063">
    <property type="entry name" value="Aminotran_4"/>
    <property type="match status" value="1"/>
</dbReference>
<dbReference type="CDD" id="cd01557">
    <property type="entry name" value="BCAT_beta_family"/>
    <property type="match status" value="1"/>
</dbReference>
<evidence type="ECO:0000256" key="12">
    <source>
        <dbReference type="ARBA" id="ARBA00048212"/>
    </source>
</evidence>
<dbReference type="Gene3D" id="3.20.10.10">
    <property type="entry name" value="D-amino Acid Aminotransferase, subunit A, domain 2"/>
    <property type="match status" value="1"/>
</dbReference>
<dbReference type="GO" id="GO:0009097">
    <property type="term" value="P:isoleucine biosynthetic process"/>
    <property type="evidence" value="ECO:0007669"/>
    <property type="project" value="UniProtKB-UniPathway"/>
</dbReference>
<dbReference type="InterPro" id="IPR043132">
    <property type="entry name" value="BCAT-like_C"/>
</dbReference>
<evidence type="ECO:0000256" key="11">
    <source>
        <dbReference type="ARBA" id="ARBA00023304"/>
    </source>
</evidence>
<dbReference type="RefSeq" id="WP_131996122.1">
    <property type="nucleotide sequence ID" value="NZ_SMGK01000003.1"/>
</dbReference>
<keyword evidence="7 17" id="KW-0032">Aminotransferase</keyword>
<dbReference type="PROSITE" id="PS00770">
    <property type="entry name" value="AA_TRANSFER_CLASS_4"/>
    <property type="match status" value="1"/>
</dbReference>